<dbReference type="Gene3D" id="3.30.470.20">
    <property type="entry name" value="ATP-grasp fold, B domain"/>
    <property type="match status" value="1"/>
</dbReference>
<evidence type="ECO:0000313" key="3">
    <source>
        <dbReference type="Proteomes" id="UP000054526"/>
    </source>
</evidence>
<organism evidence="2 3">
    <name type="scientific">Cohnella kolymensis</name>
    <dbReference type="NCBI Taxonomy" id="1590652"/>
    <lineage>
        <taxon>Bacteria</taxon>
        <taxon>Bacillati</taxon>
        <taxon>Bacillota</taxon>
        <taxon>Bacilli</taxon>
        <taxon>Bacillales</taxon>
        <taxon>Paenibacillaceae</taxon>
        <taxon>Cohnella</taxon>
    </lineage>
</organism>
<evidence type="ECO:0000313" key="2">
    <source>
        <dbReference type="EMBL" id="KIL36920.1"/>
    </source>
</evidence>
<dbReference type="SUPFAM" id="SSF56059">
    <property type="entry name" value="Glutathione synthetase ATP-binding domain-like"/>
    <property type="match status" value="1"/>
</dbReference>
<dbReference type="Pfam" id="PF14398">
    <property type="entry name" value="ATPgrasp_YheCD"/>
    <property type="match status" value="1"/>
</dbReference>
<keyword evidence="3" id="KW-1185">Reference proteome</keyword>
<dbReference type="InterPro" id="IPR026838">
    <property type="entry name" value="YheC/D"/>
</dbReference>
<feature type="compositionally biased region" description="Low complexity" evidence="1">
    <location>
        <begin position="376"/>
        <end position="406"/>
    </location>
</feature>
<dbReference type="Proteomes" id="UP000054526">
    <property type="component" value="Unassembled WGS sequence"/>
</dbReference>
<accession>A0ABR5A7I4</accession>
<evidence type="ECO:0008006" key="4">
    <source>
        <dbReference type="Google" id="ProtNLM"/>
    </source>
</evidence>
<dbReference type="RefSeq" id="WP_041060089.1">
    <property type="nucleotide sequence ID" value="NZ_JXAL01000003.1"/>
</dbReference>
<feature type="region of interest" description="Disordered" evidence="1">
    <location>
        <begin position="366"/>
        <end position="406"/>
    </location>
</feature>
<comment type="caution">
    <text evidence="2">The sequence shown here is derived from an EMBL/GenBank/DDBJ whole genome shotgun (WGS) entry which is preliminary data.</text>
</comment>
<feature type="compositionally biased region" description="Basic and acidic residues" evidence="1">
    <location>
        <begin position="419"/>
        <end position="428"/>
    </location>
</feature>
<reference evidence="2 3" key="1">
    <citation type="submission" date="2014-12" db="EMBL/GenBank/DDBJ databases">
        <title>Draft genome sequence of Cohnella kolymensis strain B-2846.</title>
        <authorList>
            <person name="Karlyshev A.V."/>
            <person name="Kudryashova E.B."/>
        </authorList>
    </citation>
    <scope>NUCLEOTIDE SEQUENCE [LARGE SCALE GENOMIC DNA]</scope>
    <source>
        <strain evidence="2 3">VKM B-2846</strain>
    </source>
</reference>
<feature type="region of interest" description="Disordered" evidence="1">
    <location>
        <begin position="419"/>
        <end position="438"/>
    </location>
</feature>
<proteinExistence type="predicted"/>
<gene>
    <name evidence="2" type="ORF">SD71_04145</name>
</gene>
<name>A0ABR5A7I4_9BACL</name>
<protein>
    <recommendedName>
        <fullName evidence="4">ATP-grasp domain-containing protein</fullName>
    </recommendedName>
</protein>
<sequence>MDRSSKSSSFRPVVSVYLGNKSIPLNRMNNYVRLIKLVEANKEANTILNFFTAEDVDFTERRINGTYFNYSSKTWQKKEFGLPDVVYVRGGGEEIEKLLAAFDSWGVKRLNPIPAFNKGELFELLSQDHNVSRFLPPTVSVESMNDIRSAIQRLGTVYVKARRGRKGTQVMRIERLAKKGYLYSYSVLGKLVRRKVASMNGVEKAIVNFFSDKKVIVQRAINLVRVNKNRLVDFRAEVQRNKKGDIDIVGICVRIGRQNAPITTHATAYRYDTYLKKLFPHYSNQQIRALINKIKAFLITVYFGVEKKYGQFGEMGIDFAVDRKGDIWLIECNAQSAKVSIVKAYGSKANRVFLNPLQYAKVIANLDRGTDRQHNNRSQSKSNRSQSNNNRSQSNNNRSQSNNNRSLFNYYKRHFVRDRTRSEHEMSHTNHNAYFGGW</sequence>
<evidence type="ECO:0000256" key="1">
    <source>
        <dbReference type="SAM" id="MobiDB-lite"/>
    </source>
</evidence>
<dbReference type="EMBL" id="JXAL01000003">
    <property type="protein sequence ID" value="KIL36920.1"/>
    <property type="molecule type" value="Genomic_DNA"/>
</dbReference>